<dbReference type="GO" id="GO:0045892">
    <property type="term" value="P:negative regulation of DNA-templated transcription"/>
    <property type="evidence" value="ECO:0007669"/>
    <property type="project" value="TreeGrafter"/>
</dbReference>
<dbReference type="Pfam" id="PF09339">
    <property type="entry name" value="HTH_IclR"/>
    <property type="match status" value="1"/>
</dbReference>
<gene>
    <name evidence="7" type="ORF">BST13_08470</name>
</gene>
<dbReference type="SUPFAM" id="SSF55781">
    <property type="entry name" value="GAF domain-like"/>
    <property type="match status" value="1"/>
</dbReference>
<protein>
    <submittedName>
        <fullName evidence="7">Transcriptional regulator</fullName>
    </submittedName>
</protein>
<dbReference type="Pfam" id="PF01614">
    <property type="entry name" value="IclR_C"/>
    <property type="match status" value="1"/>
</dbReference>
<dbReference type="EMBL" id="MVHF01000006">
    <property type="protein sequence ID" value="ORA37180.1"/>
    <property type="molecule type" value="Genomic_DNA"/>
</dbReference>
<dbReference type="AlphaFoldDB" id="A0A1X0B4F0"/>
<dbReference type="InterPro" id="IPR005471">
    <property type="entry name" value="Tscrpt_reg_IclR_N"/>
</dbReference>
<dbReference type="SUPFAM" id="SSF46785">
    <property type="entry name" value="Winged helix' DNA-binding domain"/>
    <property type="match status" value="1"/>
</dbReference>
<dbReference type="Proteomes" id="UP000192448">
    <property type="component" value="Unassembled WGS sequence"/>
</dbReference>
<dbReference type="Gene3D" id="3.30.450.40">
    <property type="match status" value="1"/>
</dbReference>
<organism evidence="7 8">
    <name type="scientific">Mycobacterium aquaticum</name>
    <dbReference type="NCBI Taxonomy" id="1927124"/>
    <lineage>
        <taxon>Bacteria</taxon>
        <taxon>Bacillati</taxon>
        <taxon>Actinomycetota</taxon>
        <taxon>Actinomycetes</taxon>
        <taxon>Mycobacteriales</taxon>
        <taxon>Mycobacteriaceae</taxon>
        <taxon>Mycobacterium</taxon>
    </lineage>
</organism>
<evidence type="ECO:0000259" key="6">
    <source>
        <dbReference type="PROSITE" id="PS51078"/>
    </source>
</evidence>
<evidence type="ECO:0000313" key="7">
    <source>
        <dbReference type="EMBL" id="ORA37180.1"/>
    </source>
</evidence>
<dbReference type="PANTHER" id="PTHR30136:SF24">
    <property type="entry name" value="HTH-TYPE TRANSCRIPTIONAL REPRESSOR ALLR"/>
    <property type="match status" value="1"/>
</dbReference>
<dbReference type="STRING" id="1927124.BST13_08470"/>
<reference evidence="7 8" key="1">
    <citation type="submission" date="2017-02" db="EMBL/GenBank/DDBJ databases">
        <title>The new phylogeny of genus Mycobacterium.</title>
        <authorList>
            <person name="Tortoli E."/>
            <person name="Trovato A."/>
            <person name="Cirillo D.M."/>
        </authorList>
    </citation>
    <scope>NUCLEOTIDE SEQUENCE [LARGE SCALE GENOMIC DNA]</scope>
    <source>
        <strain evidence="7 8">RW6</strain>
    </source>
</reference>
<evidence type="ECO:0000256" key="2">
    <source>
        <dbReference type="ARBA" id="ARBA00023125"/>
    </source>
</evidence>
<feature type="region of interest" description="Disordered" evidence="4">
    <location>
        <begin position="1"/>
        <end position="22"/>
    </location>
</feature>
<evidence type="ECO:0000259" key="5">
    <source>
        <dbReference type="PROSITE" id="PS51077"/>
    </source>
</evidence>
<feature type="compositionally biased region" description="Acidic residues" evidence="4">
    <location>
        <begin position="1"/>
        <end position="11"/>
    </location>
</feature>
<keyword evidence="2" id="KW-0238">DNA-binding</keyword>
<dbReference type="Gene3D" id="1.10.10.10">
    <property type="entry name" value="Winged helix-like DNA-binding domain superfamily/Winged helix DNA-binding domain"/>
    <property type="match status" value="1"/>
</dbReference>
<feature type="domain" description="HTH iclR-type" evidence="5">
    <location>
        <begin position="30"/>
        <end position="92"/>
    </location>
</feature>
<keyword evidence="8" id="KW-1185">Reference proteome</keyword>
<name>A0A1X0B4F0_9MYCO</name>
<dbReference type="InterPro" id="IPR050707">
    <property type="entry name" value="HTH_MetabolicPath_Reg"/>
</dbReference>
<keyword evidence="3" id="KW-0804">Transcription</keyword>
<dbReference type="InterPro" id="IPR014757">
    <property type="entry name" value="Tscrpt_reg_IclR_C"/>
</dbReference>
<dbReference type="InterPro" id="IPR029016">
    <property type="entry name" value="GAF-like_dom_sf"/>
</dbReference>
<dbReference type="GO" id="GO:0003677">
    <property type="term" value="F:DNA binding"/>
    <property type="evidence" value="ECO:0007669"/>
    <property type="project" value="UniProtKB-KW"/>
</dbReference>
<dbReference type="GO" id="GO:0003700">
    <property type="term" value="F:DNA-binding transcription factor activity"/>
    <property type="evidence" value="ECO:0007669"/>
    <property type="project" value="TreeGrafter"/>
</dbReference>
<evidence type="ECO:0000256" key="3">
    <source>
        <dbReference type="ARBA" id="ARBA00023163"/>
    </source>
</evidence>
<feature type="domain" description="IclR-ED" evidence="6">
    <location>
        <begin position="86"/>
        <end position="272"/>
    </location>
</feature>
<evidence type="ECO:0000256" key="1">
    <source>
        <dbReference type="ARBA" id="ARBA00023015"/>
    </source>
</evidence>
<keyword evidence="1" id="KW-0805">Transcription regulation</keyword>
<evidence type="ECO:0000256" key="4">
    <source>
        <dbReference type="SAM" id="MobiDB-lite"/>
    </source>
</evidence>
<dbReference type="PANTHER" id="PTHR30136">
    <property type="entry name" value="HELIX-TURN-HELIX TRANSCRIPTIONAL REGULATOR, ICLR FAMILY"/>
    <property type="match status" value="1"/>
</dbReference>
<comment type="caution">
    <text evidence="7">The sequence shown here is derived from an EMBL/GenBank/DDBJ whole genome shotgun (WGS) entry which is preliminary data.</text>
</comment>
<dbReference type="PROSITE" id="PS51078">
    <property type="entry name" value="ICLR_ED"/>
    <property type="match status" value="1"/>
</dbReference>
<dbReference type="InterPro" id="IPR036388">
    <property type="entry name" value="WH-like_DNA-bd_sf"/>
</dbReference>
<proteinExistence type="predicted"/>
<dbReference type="PROSITE" id="PS51077">
    <property type="entry name" value="HTH_ICLR"/>
    <property type="match status" value="1"/>
</dbReference>
<dbReference type="SMART" id="SM00346">
    <property type="entry name" value="HTH_ICLR"/>
    <property type="match status" value="1"/>
</dbReference>
<evidence type="ECO:0000313" key="8">
    <source>
        <dbReference type="Proteomes" id="UP000192448"/>
    </source>
</evidence>
<dbReference type="InterPro" id="IPR036390">
    <property type="entry name" value="WH_DNA-bd_sf"/>
</dbReference>
<sequence>MLPSDPEESGDDSSLSEASEPVGRGRDYSVRAVERVCSILDLLQESVDGITLIDVSNATGLPKASAFRYMWTLEARRYIEREPASGRFRLGLAFASMQSRQLEVLRERSRPWLEQLRDEFGETTNLGILDGDAVIYIDVVESRRGVRLAAARGSKDSLHSTALGKAIAAHLPESRVREILQRSGMPQLTVNTLASVDAYLADLAWVRHAGYAVDNGENEVDGRCVAVPLLGSGLPAALSVSAPSARFPVQQVETVAKALQDAAANIATSPPPEQS</sequence>
<accession>A0A1X0B4F0</accession>